<proteinExistence type="predicted"/>
<evidence type="ECO:0000256" key="1">
    <source>
        <dbReference type="SAM" id="MobiDB-lite"/>
    </source>
</evidence>
<feature type="compositionally biased region" description="Basic and acidic residues" evidence="1">
    <location>
        <begin position="128"/>
        <end position="142"/>
    </location>
</feature>
<accession>A0A4Q9N4Z8</accession>
<feature type="region of interest" description="Disordered" evidence="1">
    <location>
        <begin position="128"/>
        <end position="151"/>
    </location>
</feature>
<name>A0A4Q9N4Z8_9APHY</name>
<gene>
    <name evidence="2" type="ORF">BD311DRAFT_212526</name>
</gene>
<dbReference type="Proteomes" id="UP000292957">
    <property type="component" value="Unassembled WGS sequence"/>
</dbReference>
<reference evidence="2" key="1">
    <citation type="submission" date="2019-01" db="EMBL/GenBank/DDBJ databases">
        <title>Draft genome sequences of three monokaryotic isolates of the white-rot basidiomycete fungus Dichomitus squalens.</title>
        <authorList>
            <consortium name="DOE Joint Genome Institute"/>
            <person name="Lopez S.C."/>
            <person name="Andreopoulos B."/>
            <person name="Pangilinan J."/>
            <person name="Lipzen A."/>
            <person name="Riley R."/>
            <person name="Ahrendt S."/>
            <person name="Ng V."/>
            <person name="Barry K."/>
            <person name="Daum C."/>
            <person name="Grigoriev I.V."/>
            <person name="Hilden K.S."/>
            <person name="Makela M.R."/>
            <person name="de Vries R.P."/>
        </authorList>
    </citation>
    <scope>NUCLEOTIDE SEQUENCE [LARGE SCALE GENOMIC DNA]</scope>
    <source>
        <strain evidence="2">OM18370.1</strain>
    </source>
</reference>
<protein>
    <submittedName>
        <fullName evidence="2">Uncharacterized protein</fullName>
    </submittedName>
</protein>
<organism evidence="2">
    <name type="scientific">Dichomitus squalens</name>
    <dbReference type="NCBI Taxonomy" id="114155"/>
    <lineage>
        <taxon>Eukaryota</taxon>
        <taxon>Fungi</taxon>
        <taxon>Dikarya</taxon>
        <taxon>Basidiomycota</taxon>
        <taxon>Agaricomycotina</taxon>
        <taxon>Agaricomycetes</taxon>
        <taxon>Polyporales</taxon>
        <taxon>Polyporaceae</taxon>
        <taxon>Dichomitus</taxon>
    </lineage>
</organism>
<sequence length="166" mass="18533">MFRPLDSSGLLSGADRVTRSGAYSLHPRVSSPHMLQTSFYRSSRGASPPDTPRSSYVAAHHRKQASFRVELRGHYHHQTCLRPFWAVLRVIRTGLLGILLALLGRVPWQSTACNRDRALSVACARRGNESADGRGIGEKPTEGRLGLRLPHYSRDFPDPTIWHAKP</sequence>
<dbReference type="AlphaFoldDB" id="A0A4Q9N4Z8"/>
<dbReference type="EMBL" id="ML143387">
    <property type="protein sequence ID" value="TBU35315.1"/>
    <property type="molecule type" value="Genomic_DNA"/>
</dbReference>
<evidence type="ECO:0000313" key="2">
    <source>
        <dbReference type="EMBL" id="TBU35315.1"/>
    </source>
</evidence>